<sequence length="164" mass="16493">MTSRRRTIPTTAVTVAVLAVLLVGCGGSADPAGSTGPDGSASSTAADPTPQATSRDAVPSVAETTFPGAPDGVSGEETVVVVGDDARHVQVVTFGSSTCPVVPTDIAWDEAAQVLRITLSDPTAYDGVCTMDMVPTTSVVEIPQEAPDAAGLAVELDGRGVRVE</sequence>
<organism evidence="3 4">
    <name type="scientific">Cellulomonas avistercoris</name>
    <dbReference type="NCBI Taxonomy" id="2762242"/>
    <lineage>
        <taxon>Bacteria</taxon>
        <taxon>Bacillati</taxon>
        <taxon>Actinomycetota</taxon>
        <taxon>Actinomycetes</taxon>
        <taxon>Micrococcales</taxon>
        <taxon>Cellulomonadaceae</taxon>
        <taxon>Cellulomonas</taxon>
    </lineage>
</organism>
<feature type="chain" id="PRO_5046069162" description="EfeO-type cupredoxin-like domain-containing protein" evidence="2">
    <location>
        <begin position="30"/>
        <end position="164"/>
    </location>
</feature>
<accession>A0ABR8QAJ1</accession>
<evidence type="ECO:0008006" key="5">
    <source>
        <dbReference type="Google" id="ProtNLM"/>
    </source>
</evidence>
<gene>
    <name evidence="3" type="ORF">H9657_03970</name>
</gene>
<keyword evidence="2" id="KW-0732">Signal</keyword>
<feature type="region of interest" description="Disordered" evidence="1">
    <location>
        <begin position="30"/>
        <end position="75"/>
    </location>
</feature>
<dbReference type="RefSeq" id="WP_191780524.1">
    <property type="nucleotide sequence ID" value="NZ_JACSQV010000002.1"/>
</dbReference>
<proteinExistence type="predicted"/>
<reference evidence="3 4" key="1">
    <citation type="submission" date="2020-08" db="EMBL/GenBank/DDBJ databases">
        <title>A Genomic Blueprint of the Chicken Gut Microbiome.</title>
        <authorList>
            <person name="Gilroy R."/>
            <person name="Ravi A."/>
            <person name="Getino M."/>
            <person name="Pursley I."/>
            <person name="Horton D.L."/>
            <person name="Alikhan N.-F."/>
            <person name="Baker D."/>
            <person name="Gharbi K."/>
            <person name="Hall N."/>
            <person name="Watson M."/>
            <person name="Adriaenssens E.M."/>
            <person name="Foster-Nyarko E."/>
            <person name="Jarju S."/>
            <person name="Secka A."/>
            <person name="Antonio M."/>
            <person name="Oren A."/>
            <person name="Chaudhuri R."/>
            <person name="La Ragione R.M."/>
            <person name="Hildebrand F."/>
            <person name="Pallen M.J."/>
        </authorList>
    </citation>
    <scope>NUCLEOTIDE SEQUENCE [LARGE SCALE GENOMIC DNA]</scope>
    <source>
        <strain evidence="3 4">Sa3CUA2</strain>
    </source>
</reference>
<comment type="caution">
    <text evidence="3">The sequence shown here is derived from an EMBL/GenBank/DDBJ whole genome shotgun (WGS) entry which is preliminary data.</text>
</comment>
<keyword evidence="4" id="KW-1185">Reference proteome</keyword>
<dbReference type="Proteomes" id="UP000604241">
    <property type="component" value="Unassembled WGS sequence"/>
</dbReference>
<evidence type="ECO:0000313" key="4">
    <source>
        <dbReference type="Proteomes" id="UP000604241"/>
    </source>
</evidence>
<feature type="compositionally biased region" description="Polar residues" evidence="1">
    <location>
        <begin position="40"/>
        <end position="54"/>
    </location>
</feature>
<evidence type="ECO:0000256" key="1">
    <source>
        <dbReference type="SAM" id="MobiDB-lite"/>
    </source>
</evidence>
<protein>
    <recommendedName>
        <fullName evidence="5">EfeO-type cupredoxin-like domain-containing protein</fullName>
    </recommendedName>
</protein>
<feature type="signal peptide" evidence="2">
    <location>
        <begin position="1"/>
        <end position="29"/>
    </location>
</feature>
<evidence type="ECO:0000313" key="3">
    <source>
        <dbReference type="EMBL" id="MBD7917437.1"/>
    </source>
</evidence>
<evidence type="ECO:0000256" key="2">
    <source>
        <dbReference type="SAM" id="SignalP"/>
    </source>
</evidence>
<dbReference type="PROSITE" id="PS51257">
    <property type="entry name" value="PROKAR_LIPOPROTEIN"/>
    <property type="match status" value="1"/>
</dbReference>
<dbReference type="EMBL" id="JACSQV010000002">
    <property type="protein sequence ID" value="MBD7917437.1"/>
    <property type="molecule type" value="Genomic_DNA"/>
</dbReference>
<name>A0ABR8QAJ1_9CELL</name>